<dbReference type="SUPFAM" id="SSF55874">
    <property type="entry name" value="ATPase domain of HSP90 chaperone/DNA topoisomerase II/histidine kinase"/>
    <property type="match status" value="1"/>
</dbReference>
<feature type="transmembrane region" description="Helical" evidence="12">
    <location>
        <begin position="151"/>
        <end position="173"/>
    </location>
</feature>
<keyword evidence="7 12" id="KW-0812">Transmembrane</keyword>
<organism evidence="14 15">
    <name type="scientific">Flavobacterium branchiophilum</name>
    <dbReference type="NCBI Taxonomy" id="55197"/>
    <lineage>
        <taxon>Bacteria</taxon>
        <taxon>Pseudomonadati</taxon>
        <taxon>Bacteroidota</taxon>
        <taxon>Flavobacteriia</taxon>
        <taxon>Flavobacteriales</taxon>
        <taxon>Flavobacteriaceae</taxon>
        <taxon>Flavobacterium</taxon>
    </lineage>
</organism>
<dbReference type="SMART" id="SM00388">
    <property type="entry name" value="HisKA"/>
    <property type="match status" value="1"/>
</dbReference>
<dbReference type="Gene3D" id="1.20.1730.10">
    <property type="entry name" value="Sodium/glucose cotransporter"/>
    <property type="match status" value="1"/>
</dbReference>
<proteinExistence type="inferred from homology"/>
<evidence type="ECO:0000256" key="1">
    <source>
        <dbReference type="ARBA" id="ARBA00000085"/>
    </source>
</evidence>
<dbReference type="InterPro" id="IPR038377">
    <property type="entry name" value="Na/Glc_symporter_sf"/>
</dbReference>
<dbReference type="PROSITE" id="PS00457">
    <property type="entry name" value="NA_SOLUT_SYMP_2"/>
    <property type="match status" value="1"/>
</dbReference>
<evidence type="ECO:0000256" key="10">
    <source>
        <dbReference type="ARBA" id="ARBA00023012"/>
    </source>
</evidence>
<evidence type="ECO:0000256" key="8">
    <source>
        <dbReference type="ARBA" id="ARBA00022777"/>
    </source>
</evidence>
<dbReference type="OrthoDB" id="9764438at2"/>
<dbReference type="PANTHER" id="PTHR43547">
    <property type="entry name" value="TWO-COMPONENT HISTIDINE KINASE"/>
    <property type="match status" value="1"/>
</dbReference>
<dbReference type="Gene3D" id="1.10.287.130">
    <property type="match status" value="1"/>
</dbReference>
<dbReference type="InterPro" id="IPR004358">
    <property type="entry name" value="Sig_transdc_His_kin-like_C"/>
</dbReference>
<dbReference type="PRINTS" id="PR00344">
    <property type="entry name" value="BCTRLSENSOR"/>
</dbReference>
<feature type="transmembrane region" description="Helical" evidence="12">
    <location>
        <begin position="438"/>
        <end position="460"/>
    </location>
</feature>
<dbReference type="GO" id="GO:0000155">
    <property type="term" value="F:phosphorelay sensor kinase activity"/>
    <property type="evidence" value="ECO:0007669"/>
    <property type="project" value="InterPro"/>
</dbReference>
<dbReference type="GO" id="GO:0016020">
    <property type="term" value="C:membrane"/>
    <property type="evidence" value="ECO:0007669"/>
    <property type="project" value="UniProtKB-SubCell"/>
</dbReference>
<dbReference type="SMART" id="SM00387">
    <property type="entry name" value="HATPase_c"/>
    <property type="match status" value="1"/>
</dbReference>
<evidence type="ECO:0000256" key="5">
    <source>
        <dbReference type="ARBA" id="ARBA00022553"/>
    </source>
</evidence>
<evidence type="ECO:0000256" key="3">
    <source>
        <dbReference type="ARBA" id="ARBA00006434"/>
    </source>
</evidence>
<evidence type="ECO:0000256" key="2">
    <source>
        <dbReference type="ARBA" id="ARBA00004141"/>
    </source>
</evidence>
<keyword evidence="5" id="KW-0597">Phosphoprotein</keyword>
<feature type="transmembrane region" description="Helical" evidence="12">
    <location>
        <begin position="408"/>
        <end position="431"/>
    </location>
</feature>
<evidence type="ECO:0000256" key="6">
    <source>
        <dbReference type="ARBA" id="ARBA00022679"/>
    </source>
</evidence>
<dbReference type="InterPro" id="IPR036890">
    <property type="entry name" value="HATPase_C_sf"/>
</dbReference>
<keyword evidence="9 12" id="KW-1133">Transmembrane helix</keyword>
<dbReference type="InterPro" id="IPR005467">
    <property type="entry name" value="His_kinase_dom"/>
</dbReference>
<dbReference type="Proteomes" id="UP000220828">
    <property type="component" value="Unassembled WGS sequence"/>
</dbReference>
<dbReference type="GO" id="GO:0022857">
    <property type="term" value="F:transmembrane transporter activity"/>
    <property type="evidence" value="ECO:0007669"/>
    <property type="project" value="InterPro"/>
</dbReference>
<dbReference type="AlphaFoldDB" id="A0A2H3K9A3"/>
<dbReference type="Pfam" id="PF02518">
    <property type="entry name" value="HATPase_c"/>
    <property type="match status" value="1"/>
</dbReference>
<keyword evidence="11 12" id="KW-0472">Membrane</keyword>
<feature type="domain" description="Histidine kinase" evidence="13">
    <location>
        <begin position="677"/>
        <end position="896"/>
    </location>
</feature>
<reference evidence="14 15" key="1">
    <citation type="submission" date="2017-09" db="EMBL/GenBank/DDBJ databases">
        <title>Whole genomes of Flavobacteriaceae.</title>
        <authorList>
            <person name="Stine C."/>
            <person name="Li C."/>
            <person name="Tadesse D."/>
        </authorList>
    </citation>
    <scope>NUCLEOTIDE SEQUENCE [LARGE SCALE GENOMIC DNA]</scope>
    <source>
        <strain evidence="14 15">ATCC 35036</strain>
    </source>
</reference>
<evidence type="ECO:0000256" key="4">
    <source>
        <dbReference type="ARBA" id="ARBA00012438"/>
    </source>
</evidence>
<dbReference type="InterPro" id="IPR036097">
    <property type="entry name" value="HisK_dim/P_sf"/>
</dbReference>
<evidence type="ECO:0000313" key="15">
    <source>
        <dbReference type="Proteomes" id="UP000220828"/>
    </source>
</evidence>
<gene>
    <name evidence="14" type="ORF">B0A77_12360</name>
</gene>
<dbReference type="SUPFAM" id="SSF47384">
    <property type="entry name" value="Homodimeric domain of signal transducing histidine kinase"/>
    <property type="match status" value="1"/>
</dbReference>
<feature type="transmembrane region" description="Helical" evidence="12">
    <location>
        <begin position="65"/>
        <end position="84"/>
    </location>
</feature>
<dbReference type="InterPro" id="IPR003661">
    <property type="entry name" value="HisK_dim/P_dom"/>
</dbReference>
<dbReference type="OMA" id="MVSNHIV"/>
<comment type="subcellular location">
    <subcellularLocation>
        <location evidence="2">Membrane</location>
        <topology evidence="2">Multi-pass membrane protein</topology>
    </subcellularLocation>
</comment>
<feature type="transmembrane region" description="Helical" evidence="12">
    <location>
        <begin position="325"/>
        <end position="349"/>
    </location>
</feature>
<comment type="similarity">
    <text evidence="3">Belongs to the sodium:solute symporter (SSF) (TC 2.A.21) family.</text>
</comment>
<dbReference type="InterPro" id="IPR001734">
    <property type="entry name" value="Na/solute_symporter"/>
</dbReference>
<sequence length="903" mass="102732">MSSLGLLIILALYLSILFYIAYWAEKRSQTKWTNNPYIYSFSLAVYCTAWTYYGSIGVAANSGLNYLPIYLGPIMIVPVWLIILKKIIRISRVNKISSVADFISLRYGNSRFLGALVTMICIVGILPYISLQLKSISETFHIVTKTQSNSLIFSDTTTYVCLTLALFASYYGTRYVDASEKRRGIVTAVAMESILKLVFFLIIGIYVTYFVYDGFEDIYIKASVLKNFDKKNTIGGLSNAINWFFLCVLSMFAIFLLPRQFQTTIVENNKESHIKTAIWLFPLYLLLFNIFVFPIAWGGNILFEGKGFNSDTFSLLIPQHFNNNILTVLVFLGGFSAAISMIIVSSIALSTMLTNNLLIPYGFIGSLENVSQDKNNQRIIISRKVGIFSLIILAYIIYRFYIVDYSLVSIGLVSFVIIAQLAPSFFGALFWRRGSQKGAIIGILLGFLICVYTLIVPYTIGISKSTSHFIQDGPWSIALLKPFQLFGLNYLDPIPHAVFWSFFFNILSYLAISVSFKGNYRERNYAEMFVDINRYISNHEDAFIWKGTAYISDIQKVLERFLGVERTKRALSIFNVKYNINKGETMADARFIKFAENLLTGHIGTASARILISSVVKEDKISFTEVLNILEESKENIIVNKKLIEASNELTKISNQLKIANQELINKDIQKDEFLDTVTHELRTPITAIRAASEILHDDDDVPEEIRKQFLQNIISESDRLNRLIDKILDLEKFETGKQKIYLSKNNIVKTIKKTLASVNQLIINKNISVHFNDENHEIKAFYDEERIIQVVNNLLSNAIKFCSPTFGMIIISIKEKKDHIEIQIYNNGKPINPEDFEAIFDKFYQARNQNVKKPIGSGLGLAICKQIIEHHKGKIWAENNETGGVTFSFTLPNYITLEKNKT</sequence>
<evidence type="ECO:0000256" key="9">
    <source>
        <dbReference type="ARBA" id="ARBA00022989"/>
    </source>
</evidence>
<comment type="catalytic activity">
    <reaction evidence="1">
        <text>ATP + protein L-histidine = ADP + protein N-phospho-L-histidine.</text>
        <dbReference type="EC" id="2.7.13.3"/>
    </reaction>
</comment>
<feature type="transmembrane region" description="Helical" evidence="12">
    <location>
        <begin position="194"/>
        <end position="212"/>
    </location>
</feature>
<dbReference type="RefSeq" id="WP_014084312.1">
    <property type="nucleotide sequence ID" value="NZ_CBCSFI010000008.1"/>
</dbReference>
<keyword evidence="10" id="KW-0902">Two-component regulatory system</keyword>
<dbReference type="FunFam" id="3.30.565.10:FF:000006">
    <property type="entry name" value="Sensor histidine kinase WalK"/>
    <property type="match status" value="1"/>
</dbReference>
<feature type="transmembrane region" description="Helical" evidence="12">
    <location>
        <begin position="385"/>
        <end position="402"/>
    </location>
</feature>
<evidence type="ECO:0000256" key="12">
    <source>
        <dbReference type="SAM" id="Phobius"/>
    </source>
</evidence>
<feature type="transmembrane region" description="Helical" evidence="12">
    <location>
        <begin position="112"/>
        <end position="131"/>
    </location>
</feature>
<evidence type="ECO:0000313" key="14">
    <source>
        <dbReference type="EMBL" id="PDS22709.1"/>
    </source>
</evidence>
<dbReference type="EC" id="2.7.13.3" evidence="4"/>
<keyword evidence="6" id="KW-0808">Transferase</keyword>
<dbReference type="PROSITE" id="PS50109">
    <property type="entry name" value="HIS_KIN"/>
    <property type="match status" value="1"/>
</dbReference>
<dbReference type="InterPro" id="IPR018212">
    <property type="entry name" value="Na/solute_symporter_CS"/>
</dbReference>
<evidence type="ECO:0000256" key="11">
    <source>
        <dbReference type="ARBA" id="ARBA00023136"/>
    </source>
</evidence>
<dbReference type="PANTHER" id="PTHR43547:SF2">
    <property type="entry name" value="HYBRID SIGNAL TRANSDUCTION HISTIDINE KINASE C"/>
    <property type="match status" value="1"/>
</dbReference>
<evidence type="ECO:0000256" key="7">
    <source>
        <dbReference type="ARBA" id="ARBA00022692"/>
    </source>
</evidence>
<dbReference type="CDD" id="cd00082">
    <property type="entry name" value="HisKA"/>
    <property type="match status" value="1"/>
</dbReference>
<feature type="transmembrane region" description="Helical" evidence="12">
    <location>
        <begin position="240"/>
        <end position="257"/>
    </location>
</feature>
<dbReference type="Pfam" id="PF00512">
    <property type="entry name" value="HisKA"/>
    <property type="match status" value="1"/>
</dbReference>
<feature type="transmembrane region" description="Helical" evidence="12">
    <location>
        <begin position="497"/>
        <end position="516"/>
    </location>
</feature>
<keyword evidence="8" id="KW-0418">Kinase</keyword>
<dbReference type="InterPro" id="IPR003594">
    <property type="entry name" value="HATPase_dom"/>
</dbReference>
<accession>A0A2H3K9A3</accession>
<name>A0A2H3K9A3_9FLAO</name>
<feature type="transmembrane region" description="Helical" evidence="12">
    <location>
        <begin position="278"/>
        <end position="297"/>
    </location>
</feature>
<feature type="transmembrane region" description="Helical" evidence="12">
    <location>
        <begin position="36"/>
        <end position="53"/>
    </location>
</feature>
<comment type="caution">
    <text evidence="14">The sequence shown here is derived from an EMBL/GenBank/DDBJ whole genome shotgun (WGS) entry which is preliminary data.</text>
</comment>
<dbReference type="EMBL" id="PCMW01000080">
    <property type="protein sequence ID" value="PDS22709.1"/>
    <property type="molecule type" value="Genomic_DNA"/>
</dbReference>
<dbReference type="FunFam" id="1.10.287.130:FF:000001">
    <property type="entry name" value="Two-component sensor histidine kinase"/>
    <property type="match status" value="1"/>
</dbReference>
<dbReference type="CDD" id="cd10322">
    <property type="entry name" value="SLC5sbd"/>
    <property type="match status" value="1"/>
</dbReference>
<evidence type="ECO:0000259" key="13">
    <source>
        <dbReference type="PROSITE" id="PS50109"/>
    </source>
</evidence>
<dbReference type="CDD" id="cd00075">
    <property type="entry name" value="HATPase"/>
    <property type="match status" value="1"/>
</dbReference>
<protein>
    <recommendedName>
        <fullName evidence="4">histidine kinase</fullName>
        <ecNumber evidence="4">2.7.13.3</ecNumber>
    </recommendedName>
</protein>
<dbReference type="PROSITE" id="PS50283">
    <property type="entry name" value="NA_SOLUT_SYMP_3"/>
    <property type="match status" value="1"/>
</dbReference>
<feature type="transmembrane region" description="Helical" evidence="12">
    <location>
        <begin position="6"/>
        <end position="24"/>
    </location>
</feature>
<dbReference type="Gene3D" id="3.30.565.10">
    <property type="entry name" value="Histidine kinase-like ATPase, C-terminal domain"/>
    <property type="match status" value="1"/>
</dbReference>